<dbReference type="PANTHER" id="PTHR43563:SF1">
    <property type="entry name" value="AMINE OXIDASE [FLAVIN-CONTAINING] B"/>
    <property type="match status" value="1"/>
</dbReference>
<gene>
    <name evidence="6" type="ORF">NF867_08165</name>
</gene>
<evidence type="ECO:0000256" key="4">
    <source>
        <dbReference type="PIRSR" id="PIRSR601613-1"/>
    </source>
</evidence>
<feature type="binding site" evidence="4">
    <location>
        <position position="232"/>
    </location>
    <ligand>
        <name>FAD</name>
        <dbReference type="ChEBI" id="CHEBI:57692"/>
    </ligand>
</feature>
<dbReference type="Gene3D" id="1.10.405.10">
    <property type="entry name" value="Guanine Nucleotide Dissociation Inhibitor, domain 1"/>
    <property type="match status" value="1"/>
</dbReference>
<comment type="cofactor">
    <cofactor evidence="1">
        <name>FAD</name>
        <dbReference type="ChEBI" id="CHEBI:57692"/>
    </cofactor>
</comment>
<evidence type="ECO:0000256" key="3">
    <source>
        <dbReference type="ARBA" id="ARBA00023002"/>
    </source>
</evidence>
<accession>A0A9X2F5P1</accession>
<dbReference type="InterPro" id="IPR001613">
    <property type="entry name" value="Flavin_amine_oxidase"/>
</dbReference>
<dbReference type="PRINTS" id="PR00757">
    <property type="entry name" value="AMINEOXDASEF"/>
</dbReference>
<reference evidence="6" key="1">
    <citation type="submission" date="2022-06" db="EMBL/GenBank/DDBJ databases">
        <title>Solitalea sp. MAHUQ-68 isolated from rhizospheric soil.</title>
        <authorList>
            <person name="Huq M.A."/>
        </authorList>
    </citation>
    <scope>NUCLEOTIDE SEQUENCE</scope>
    <source>
        <strain evidence="6">MAHUQ-68</strain>
    </source>
</reference>
<dbReference type="Gene3D" id="3.50.50.60">
    <property type="entry name" value="FAD/NAD(P)-binding domain"/>
    <property type="match status" value="1"/>
</dbReference>
<evidence type="ECO:0000256" key="2">
    <source>
        <dbReference type="ARBA" id="ARBA00005995"/>
    </source>
</evidence>
<keyword evidence="7" id="KW-1185">Reference proteome</keyword>
<feature type="binding site" evidence="4">
    <location>
        <position position="420"/>
    </location>
    <ligand>
        <name>FAD</name>
        <dbReference type="ChEBI" id="CHEBI:57692"/>
    </ligand>
</feature>
<dbReference type="InterPro" id="IPR050703">
    <property type="entry name" value="Flavin_MAO"/>
</dbReference>
<evidence type="ECO:0000313" key="7">
    <source>
        <dbReference type="Proteomes" id="UP001155182"/>
    </source>
</evidence>
<feature type="domain" description="Amine oxidase" evidence="5">
    <location>
        <begin position="13"/>
        <end position="443"/>
    </location>
</feature>
<evidence type="ECO:0000259" key="5">
    <source>
        <dbReference type="Pfam" id="PF01593"/>
    </source>
</evidence>
<feature type="binding site" evidence="4">
    <location>
        <begin position="32"/>
        <end position="33"/>
    </location>
    <ligand>
        <name>FAD</name>
        <dbReference type="ChEBI" id="CHEBI:57692"/>
    </ligand>
</feature>
<proteinExistence type="inferred from homology"/>
<dbReference type="Pfam" id="PF01593">
    <property type="entry name" value="Amino_oxidase"/>
    <property type="match status" value="1"/>
</dbReference>
<dbReference type="PANTHER" id="PTHR43563">
    <property type="entry name" value="AMINE OXIDASE"/>
    <property type="match status" value="1"/>
</dbReference>
<sequence length="447" mass="49601">MNFDVIIIGAGYAGVTAALNLKRAGKKVLVLEARDRVGGRVYTKYLNDGNYVDLGGQWIGPTQDRIYALAKEFEVETFKTYDEGKSTLLYKDKVKAYKGLIPPLPVYALLSLDAAIKKINKLSKGIDLHAPWQSQNAKQYDSMTLQSWMESQMGSKVARSFFQVAAEAIFAAHPSEVSLLHALFYTKSGTDFDCLMNIKKGAQEERFVGGAQEVVNRMAALLADEIQLNSPVKRINQDSEGDDVIGEGFNYRARKVIVAVPPAMAARIEFNQPLPPNRDQLMQRMFMGSVVKCYAIYDKSFWRDKGLNGLCTTNNGLISVTFDNSPKDGSKGMLMGFVLANQAKAFMELTTSEREKAVINSFASFLGPDARNYEQYLEQAWAEEEWSRGCFAGIMPPGAWTSVGKTLREPVGNIHWAGTETSEIWNGYIDGAVRSGERVAKELMPLL</sequence>
<comment type="similarity">
    <text evidence="2">Belongs to the flavin monoamine oxidase family.</text>
</comment>
<dbReference type="InterPro" id="IPR036188">
    <property type="entry name" value="FAD/NAD-bd_sf"/>
</dbReference>
<dbReference type="SUPFAM" id="SSF54373">
    <property type="entry name" value="FAD-linked reductases, C-terminal domain"/>
    <property type="match status" value="1"/>
</dbReference>
<dbReference type="EMBL" id="JAMWYS010000028">
    <property type="protein sequence ID" value="MCO4292831.1"/>
    <property type="molecule type" value="Genomic_DNA"/>
</dbReference>
<feature type="binding site" evidence="4">
    <location>
        <position position="337"/>
    </location>
    <ligand>
        <name>substrate</name>
    </ligand>
</feature>
<organism evidence="6 7">
    <name type="scientific">Solitalea agri</name>
    <dbReference type="NCBI Taxonomy" id="2953739"/>
    <lineage>
        <taxon>Bacteria</taxon>
        <taxon>Pseudomonadati</taxon>
        <taxon>Bacteroidota</taxon>
        <taxon>Sphingobacteriia</taxon>
        <taxon>Sphingobacteriales</taxon>
        <taxon>Sphingobacteriaceae</taxon>
        <taxon>Solitalea</taxon>
    </lineage>
</organism>
<dbReference type="GO" id="GO:0016491">
    <property type="term" value="F:oxidoreductase activity"/>
    <property type="evidence" value="ECO:0007669"/>
    <property type="project" value="UniProtKB-KW"/>
</dbReference>
<dbReference type="SUPFAM" id="SSF51905">
    <property type="entry name" value="FAD/NAD(P)-binding domain"/>
    <property type="match status" value="1"/>
</dbReference>
<dbReference type="Gene3D" id="3.90.660.10">
    <property type="match status" value="1"/>
</dbReference>
<comment type="caution">
    <text evidence="6">The sequence shown here is derived from an EMBL/GenBank/DDBJ whole genome shotgun (WGS) entry which is preliminary data.</text>
</comment>
<dbReference type="AlphaFoldDB" id="A0A9X2F5P1"/>
<evidence type="ECO:0000313" key="6">
    <source>
        <dbReference type="EMBL" id="MCO4292831.1"/>
    </source>
</evidence>
<protein>
    <submittedName>
        <fullName evidence="6">Flavin monoamine oxidase family protein</fullName>
    </submittedName>
</protein>
<evidence type="ECO:0000256" key="1">
    <source>
        <dbReference type="ARBA" id="ARBA00001974"/>
    </source>
</evidence>
<dbReference type="Proteomes" id="UP001155182">
    <property type="component" value="Unassembled WGS sequence"/>
</dbReference>
<name>A0A9X2F5P1_9SPHI</name>
<dbReference type="InterPro" id="IPR002937">
    <property type="entry name" value="Amino_oxidase"/>
</dbReference>
<keyword evidence="3" id="KW-0560">Oxidoreductase</keyword>